<reference evidence="1" key="1">
    <citation type="journal article" date="2020" name="Biotechnol. Biofuels">
        <title>New insights from the biogas microbiome by comprehensive genome-resolved metagenomics of nearly 1600 species originating from multiple anaerobic digesters.</title>
        <authorList>
            <person name="Campanaro S."/>
            <person name="Treu L."/>
            <person name="Rodriguez-R L.M."/>
            <person name="Kovalovszki A."/>
            <person name="Ziels R.M."/>
            <person name="Maus I."/>
            <person name="Zhu X."/>
            <person name="Kougias P.G."/>
            <person name="Basile A."/>
            <person name="Luo G."/>
            <person name="Schluter A."/>
            <person name="Konstantinidis K.T."/>
            <person name="Angelidaki I."/>
        </authorList>
    </citation>
    <scope>NUCLEOTIDE SEQUENCE</scope>
    <source>
        <strain evidence="1">AS01afH2WH_6</strain>
    </source>
</reference>
<evidence type="ECO:0000313" key="1">
    <source>
        <dbReference type="EMBL" id="NLT79795.1"/>
    </source>
</evidence>
<evidence type="ECO:0000313" key="2">
    <source>
        <dbReference type="Proteomes" id="UP000767327"/>
    </source>
</evidence>
<dbReference type="GO" id="GO:0046685">
    <property type="term" value="P:response to arsenic-containing substance"/>
    <property type="evidence" value="ECO:0007669"/>
    <property type="project" value="InterPro"/>
</dbReference>
<dbReference type="Gene3D" id="3.40.30.10">
    <property type="entry name" value="Glutaredoxin"/>
    <property type="match status" value="1"/>
</dbReference>
<comment type="caution">
    <text evidence="1">The sequence shown here is derived from an EMBL/GenBank/DDBJ whole genome shotgun (WGS) entry which is preliminary data.</text>
</comment>
<dbReference type="AlphaFoldDB" id="A0A971CZ84"/>
<dbReference type="GO" id="GO:0003677">
    <property type="term" value="F:DNA binding"/>
    <property type="evidence" value="ECO:0007669"/>
    <property type="project" value="InterPro"/>
</dbReference>
<dbReference type="Pfam" id="PF06953">
    <property type="entry name" value="ArsD"/>
    <property type="match status" value="1"/>
</dbReference>
<organism evidence="1 2">
    <name type="scientific">Bifidobacterium crudilactis</name>
    <dbReference type="NCBI Taxonomy" id="327277"/>
    <lineage>
        <taxon>Bacteria</taxon>
        <taxon>Bacillati</taxon>
        <taxon>Actinomycetota</taxon>
        <taxon>Actinomycetes</taxon>
        <taxon>Bifidobacteriales</taxon>
        <taxon>Bifidobacteriaceae</taxon>
        <taxon>Bifidobacterium</taxon>
    </lineage>
</organism>
<proteinExistence type="predicted"/>
<dbReference type="NCBIfam" id="NF033727">
    <property type="entry name" value="chaperon_ArsD"/>
    <property type="match status" value="1"/>
</dbReference>
<reference evidence="1" key="2">
    <citation type="submission" date="2020-01" db="EMBL/GenBank/DDBJ databases">
        <authorList>
            <person name="Campanaro S."/>
        </authorList>
    </citation>
    <scope>NUCLEOTIDE SEQUENCE</scope>
    <source>
        <strain evidence="1">AS01afH2WH_6</strain>
    </source>
</reference>
<dbReference type="RefSeq" id="WP_051867539.1">
    <property type="nucleotide sequence ID" value="NZ_CP181270.1"/>
</dbReference>
<accession>A0A971CZ84</accession>
<protein>
    <submittedName>
        <fullName evidence="1">Arsenite efflux transporter metallochaperone ArsD</fullName>
    </submittedName>
</protein>
<dbReference type="GO" id="GO:0045892">
    <property type="term" value="P:negative regulation of DNA-templated transcription"/>
    <property type="evidence" value="ECO:0007669"/>
    <property type="project" value="InterPro"/>
</dbReference>
<gene>
    <name evidence="1" type="primary">arsD</name>
    <name evidence="1" type="ORF">GXW98_05890</name>
</gene>
<name>A0A971CZ84_9BIFI</name>
<dbReference type="OrthoDB" id="9805171at2"/>
<dbReference type="InterPro" id="IPR010712">
    <property type="entry name" value="Arsenical-R_ArsD"/>
</dbReference>
<dbReference type="GeneID" id="78115891"/>
<sequence length="137" mass="14376">MQDTTSPQTARTPRIDIYESAMCCNTGVCGSEPDATLITFTADCAAITDTGISITRHNLARDPENFVANLQVRNALDTTGSEALPIVQVDGQTVLTGTYPTRDQLLRMAGITKNSTFPVIDVTPGQSGCCGGATGCC</sequence>
<dbReference type="EMBL" id="JAAXZR010000020">
    <property type="protein sequence ID" value="NLT79795.1"/>
    <property type="molecule type" value="Genomic_DNA"/>
</dbReference>
<dbReference type="Proteomes" id="UP000767327">
    <property type="component" value="Unassembled WGS sequence"/>
</dbReference>